<dbReference type="Gene3D" id="1.25.40.10">
    <property type="entry name" value="Tetratricopeptide repeat domain"/>
    <property type="match status" value="1"/>
</dbReference>
<evidence type="ECO:0000313" key="1">
    <source>
        <dbReference type="EMBL" id="VIP02961.1"/>
    </source>
</evidence>
<dbReference type="KEGG" id="tim:GMBLW1_09990"/>
<dbReference type="SUPFAM" id="SSF48452">
    <property type="entry name" value="TPR-like"/>
    <property type="match status" value="2"/>
</dbReference>
<keyword evidence="1" id="KW-0378">Hydrolase</keyword>
<dbReference type="Gene3D" id="2.40.10.10">
    <property type="entry name" value="Trypsin-like serine proteases"/>
    <property type="match status" value="4"/>
</dbReference>
<dbReference type="InParanoid" id="A0A6C2YNU4"/>
<dbReference type="EMBL" id="LR593887">
    <property type="protein sequence ID" value="VTS02971.1"/>
    <property type="molecule type" value="Genomic_DNA"/>
</dbReference>
<dbReference type="EMBL" id="LR586016">
    <property type="protein sequence ID" value="VIP02961.1"/>
    <property type="molecule type" value="Genomic_DNA"/>
</dbReference>
<dbReference type="GO" id="GO:0006508">
    <property type="term" value="P:proteolysis"/>
    <property type="evidence" value="ECO:0007669"/>
    <property type="project" value="UniProtKB-KW"/>
</dbReference>
<dbReference type="Proteomes" id="UP000464378">
    <property type="component" value="Chromosome"/>
</dbReference>
<dbReference type="InterPro" id="IPR009003">
    <property type="entry name" value="Peptidase_S1_PA"/>
</dbReference>
<organism evidence="1">
    <name type="scientific">Tuwongella immobilis</name>
    <dbReference type="NCBI Taxonomy" id="692036"/>
    <lineage>
        <taxon>Bacteria</taxon>
        <taxon>Pseudomonadati</taxon>
        <taxon>Planctomycetota</taxon>
        <taxon>Planctomycetia</taxon>
        <taxon>Gemmatales</taxon>
        <taxon>Gemmataceae</taxon>
        <taxon>Tuwongella</taxon>
    </lineage>
</organism>
<dbReference type="InterPro" id="IPR043504">
    <property type="entry name" value="Peptidase_S1_PA_chymotrypsin"/>
</dbReference>
<accession>A0A6C2YNU4</accession>
<dbReference type="PANTHER" id="PTHR43019:SF23">
    <property type="entry name" value="PROTEASE DO-LIKE 5, CHLOROPLASTIC"/>
    <property type="match status" value="1"/>
</dbReference>
<dbReference type="GO" id="GO:0008233">
    <property type="term" value="F:peptidase activity"/>
    <property type="evidence" value="ECO:0007669"/>
    <property type="project" value="UniProtKB-KW"/>
</dbReference>
<protein>
    <submittedName>
        <fullName evidence="1">Uncharacterized protein</fullName>
    </submittedName>
</protein>
<dbReference type="RefSeq" id="WP_162658081.1">
    <property type="nucleotide sequence ID" value="NZ_LR593887.1"/>
</dbReference>
<dbReference type="InterPro" id="IPR011990">
    <property type="entry name" value="TPR-like_helical_dom_sf"/>
</dbReference>
<proteinExistence type="predicted"/>
<keyword evidence="1" id="KW-0645">Protease</keyword>
<name>A0A6C2YNU4_9BACT</name>
<keyword evidence="2" id="KW-1185">Reference proteome</keyword>
<dbReference type="PANTHER" id="PTHR43019">
    <property type="entry name" value="SERINE ENDOPROTEASE DEGS"/>
    <property type="match status" value="1"/>
</dbReference>
<evidence type="ECO:0000313" key="2">
    <source>
        <dbReference type="Proteomes" id="UP000464378"/>
    </source>
</evidence>
<dbReference type="SUPFAM" id="SSF50494">
    <property type="entry name" value="Trypsin-like serine proteases"/>
    <property type="match status" value="2"/>
</dbReference>
<reference evidence="1" key="1">
    <citation type="submission" date="2019-04" db="EMBL/GenBank/DDBJ databases">
        <authorList>
            <consortium name="Science for Life Laboratories"/>
        </authorList>
    </citation>
    <scope>NUCLEOTIDE SEQUENCE</scope>
    <source>
        <strain evidence="1">MBLW1</strain>
    </source>
</reference>
<dbReference type="AlphaFoldDB" id="A0A6C2YNU4"/>
<gene>
    <name evidence="1" type="ORF">GMBLW1_09990</name>
</gene>
<dbReference type="Pfam" id="PF13365">
    <property type="entry name" value="Trypsin_2"/>
    <property type="match status" value="2"/>
</dbReference>
<sequence>MINACVTLWLGIAMLAPVDSVEPIASTVAVIPAGEGGGTGVVIDRERRWILTAAHVVGSAKQVELFFPRRDSAGGWLSHRDSYLGDRATLRPLGLVQTATVVRRSSELDLALLECAKIPDGIPAIAMAEAGKIGEPIRLWGNRRDVETFWNETTGTIRQLRMPSEGYWVGREAFAEKSPTMLLQVPALQGDSGGPVVNSRGELVGMFAATAGRAPELGYAIPVGSIRAFLKGKSPSSTTISTDIPATLRMMSAVARVNPLATTDRCAAICIDRAAGIFLTTTAAVGKSDRVTLLLPKIEANSLIADWSAYADHFALASSGNWLAGWVIHRDAKSGVAVVRVAQLPDSVQAIPLADRTLQVGDRISTVQHALGVSVGWLVGRGSIRQRERGGDVGVGRWLVQLPVQSRASGAPILDDSGSLQGILLPMEGIGGSLGYACDTATIRELLRPLASQMNPKNAADWSTIATGHQSIADVPGAILAWNQVLRHDPQSIPARMALANAARSRGDVREFEQLWRSIPESEAKALQWVEWQMTELPPTEFVKLLHRVKTDYPKSERISLLELQWAVREGDRAGWQRLQLQLRERFSNSAEFRAILAQAAASGGVWDSAFADLDIALEQSPTRPDWLALRIEWRIRRSEWKQAIADCRTLLEFNPCDGKTLRRLLPLELRERNDLAAESMSRDWVRLSPQAIREVMTVWQAERIRRRDAGASAWMQAELLNRGMRACRAGLPPDSTIAVGPTGIQSADSERAELWLQRFDRWVEAGDSTPQN</sequence>